<comment type="caution">
    <text evidence="5">The sequence shown here is derived from an EMBL/GenBank/DDBJ whole genome shotgun (WGS) entry which is preliminary data.</text>
</comment>
<dbReference type="EMBL" id="JAKMXF010000321">
    <property type="protein sequence ID" value="KAI6649282.1"/>
    <property type="molecule type" value="Genomic_DNA"/>
</dbReference>
<dbReference type="AlphaFoldDB" id="A0AAV7JKN7"/>
<evidence type="ECO:0000313" key="5">
    <source>
        <dbReference type="EMBL" id="KAI6649282.1"/>
    </source>
</evidence>
<evidence type="ECO:0000256" key="2">
    <source>
        <dbReference type="ARBA" id="ARBA00023002"/>
    </source>
</evidence>
<keyword evidence="3" id="KW-1133">Transmembrane helix</keyword>
<organism evidence="5 6">
    <name type="scientific">Oopsacas minuta</name>
    <dbReference type="NCBI Taxonomy" id="111878"/>
    <lineage>
        <taxon>Eukaryota</taxon>
        <taxon>Metazoa</taxon>
        <taxon>Porifera</taxon>
        <taxon>Hexactinellida</taxon>
        <taxon>Hexasterophora</taxon>
        <taxon>Lyssacinosida</taxon>
        <taxon>Leucopsacidae</taxon>
        <taxon>Oopsacas</taxon>
    </lineage>
</organism>
<keyword evidence="6" id="KW-1185">Reference proteome</keyword>
<evidence type="ECO:0000256" key="1">
    <source>
        <dbReference type="ARBA" id="ARBA00009219"/>
    </source>
</evidence>
<dbReference type="Pfam" id="PF01073">
    <property type="entry name" value="3Beta_HSD"/>
    <property type="match status" value="1"/>
</dbReference>
<dbReference type="InterPro" id="IPR050177">
    <property type="entry name" value="Lipid_A_modif_metabolic_enz"/>
</dbReference>
<evidence type="ECO:0000259" key="4">
    <source>
        <dbReference type="Pfam" id="PF01073"/>
    </source>
</evidence>
<reference evidence="5 6" key="1">
    <citation type="journal article" date="2023" name="BMC Biol.">
        <title>The compact genome of the sponge Oopsacas minuta (Hexactinellida) is lacking key metazoan core genes.</title>
        <authorList>
            <person name="Santini S."/>
            <person name="Schenkelaars Q."/>
            <person name="Jourda C."/>
            <person name="Duchesne M."/>
            <person name="Belahbib H."/>
            <person name="Rocher C."/>
            <person name="Selva M."/>
            <person name="Riesgo A."/>
            <person name="Vervoort M."/>
            <person name="Leys S.P."/>
            <person name="Kodjabachian L."/>
            <person name="Le Bivic A."/>
            <person name="Borchiellini C."/>
            <person name="Claverie J.M."/>
            <person name="Renard E."/>
        </authorList>
    </citation>
    <scope>NUCLEOTIDE SEQUENCE [LARGE SCALE GENOMIC DNA]</scope>
    <source>
        <strain evidence="5">SPO-2</strain>
    </source>
</reference>
<dbReference type="PANTHER" id="PTHR43245:SF51">
    <property type="entry name" value="SHORT CHAIN DEHYDROGENASE_REDUCTASE FAMILY 42E, MEMBER 2"/>
    <property type="match status" value="1"/>
</dbReference>
<accession>A0AAV7JKN7</accession>
<evidence type="ECO:0000313" key="6">
    <source>
        <dbReference type="Proteomes" id="UP001165289"/>
    </source>
</evidence>
<dbReference type="Proteomes" id="UP001165289">
    <property type="component" value="Unassembled WGS sequence"/>
</dbReference>
<protein>
    <submittedName>
        <fullName evidence="5">Sterol-4-alpha-carboxylate 3-dehydrogenase, decarboxylating</fullName>
    </submittedName>
</protein>
<keyword evidence="3" id="KW-0472">Membrane</keyword>
<evidence type="ECO:0000256" key="3">
    <source>
        <dbReference type="RuleBase" id="RU004475"/>
    </source>
</evidence>
<feature type="transmembrane region" description="Helical" evidence="3">
    <location>
        <begin position="269"/>
        <end position="288"/>
    </location>
</feature>
<dbReference type="GO" id="GO:0016616">
    <property type="term" value="F:oxidoreductase activity, acting on the CH-OH group of donors, NAD or NADP as acceptor"/>
    <property type="evidence" value="ECO:0007669"/>
    <property type="project" value="InterPro"/>
</dbReference>
<proteinExistence type="inferred from homology"/>
<dbReference type="InterPro" id="IPR002225">
    <property type="entry name" value="3Beta_OHSteriod_DH/Estase"/>
</dbReference>
<dbReference type="PANTHER" id="PTHR43245">
    <property type="entry name" value="BIFUNCTIONAL POLYMYXIN RESISTANCE PROTEIN ARNA"/>
    <property type="match status" value="1"/>
</dbReference>
<comment type="similarity">
    <text evidence="1 3">Belongs to the 3-beta-HSD family.</text>
</comment>
<dbReference type="GO" id="GO:0006694">
    <property type="term" value="P:steroid biosynthetic process"/>
    <property type="evidence" value="ECO:0007669"/>
    <property type="project" value="InterPro"/>
</dbReference>
<dbReference type="SUPFAM" id="SSF51735">
    <property type="entry name" value="NAD(P)-binding Rossmann-fold domains"/>
    <property type="match status" value="1"/>
</dbReference>
<keyword evidence="3" id="KW-0812">Transmembrane</keyword>
<keyword evidence="2 3" id="KW-0560">Oxidoreductase</keyword>
<dbReference type="InterPro" id="IPR036291">
    <property type="entry name" value="NAD(P)-bd_dom_sf"/>
</dbReference>
<name>A0AAV7JKN7_9METZ</name>
<feature type="domain" description="3-beta hydroxysteroid dehydrogenase/isomerase" evidence="4">
    <location>
        <begin position="16"/>
        <end position="270"/>
    </location>
</feature>
<sequence length="346" mass="38448">MSEEIRQRSGSKGKCLVVGGAGFLGSHLAEDLISRGYTVSVYDIRSADPIEGVTYFQGDICDLTYLSKAMEGCDIVFSCVTPSPLIGYANRDLFFHVNVQGTNTLVNACKQKGVPKLVQTSSATVVYNGVDLENGNEMLPYAAKPLDNYILTKGLQEQIVLRANCPELLTCVIRPNAIFGPRDPYILPSIIDAGRTKNKFIIGSGYNKIDLTYVRDVTQGLILAAESLKPGSVSCGSAYNMTNEYPVEFWNFNSRILTRLNYPVPTIHLPYKLIYFCAWFLVLLCWIISPIKKIMPILTPIKVTLAGTHAYFSSEKAKKELGYKAKYSMEEAIDLSIKHFDYAKKK</sequence>
<gene>
    <name evidence="5" type="ORF">LOD99_11649</name>
</gene>
<dbReference type="Gene3D" id="3.40.50.720">
    <property type="entry name" value="NAD(P)-binding Rossmann-like Domain"/>
    <property type="match status" value="1"/>
</dbReference>